<dbReference type="GO" id="GO:0006355">
    <property type="term" value="P:regulation of DNA-templated transcription"/>
    <property type="evidence" value="ECO:0007669"/>
    <property type="project" value="InterPro"/>
</dbReference>
<keyword evidence="10" id="KW-1185">Reference proteome</keyword>
<dbReference type="InterPro" id="IPR001789">
    <property type="entry name" value="Sig_transdc_resp-reg_receiver"/>
</dbReference>
<evidence type="ECO:0000256" key="8">
    <source>
        <dbReference type="ARBA" id="ARBA00023163"/>
    </source>
</evidence>
<dbReference type="FunFam" id="1.10.10.10:FF:000018">
    <property type="entry name" value="DNA-binding response regulator ResD"/>
    <property type="match status" value="1"/>
</dbReference>
<keyword evidence="6" id="KW-0238">DNA-binding</keyword>
<dbReference type="AlphaFoldDB" id="A0A0U4WGX0"/>
<gene>
    <name evidence="9" type="primary">srrA_1</name>
    <name evidence="9" type="ORF">CB4_02089</name>
</gene>
<keyword evidence="5" id="KW-0805">Transcription regulation</keyword>
<dbReference type="GO" id="GO:0000156">
    <property type="term" value="F:phosphorelay response regulator activity"/>
    <property type="evidence" value="ECO:0007669"/>
    <property type="project" value="TreeGrafter"/>
</dbReference>
<organism evidence="9 10">
    <name type="scientific">Aneurinibacillus soli</name>
    <dbReference type="NCBI Taxonomy" id="1500254"/>
    <lineage>
        <taxon>Bacteria</taxon>
        <taxon>Bacillati</taxon>
        <taxon>Bacillota</taxon>
        <taxon>Bacilli</taxon>
        <taxon>Bacillales</taxon>
        <taxon>Paenibacillaceae</taxon>
        <taxon>Aneurinibacillus group</taxon>
        <taxon>Aneurinibacillus</taxon>
    </lineage>
</organism>
<keyword evidence="3" id="KW-0597">Phosphoprotein</keyword>
<dbReference type="FunFam" id="3.40.50.2300:FF:000001">
    <property type="entry name" value="DNA-binding response regulator PhoB"/>
    <property type="match status" value="1"/>
</dbReference>
<evidence type="ECO:0000313" key="10">
    <source>
        <dbReference type="Proteomes" id="UP000217696"/>
    </source>
</evidence>
<evidence type="ECO:0000256" key="7">
    <source>
        <dbReference type="ARBA" id="ARBA00023159"/>
    </source>
</evidence>
<dbReference type="GO" id="GO:0005829">
    <property type="term" value="C:cytosol"/>
    <property type="evidence" value="ECO:0007669"/>
    <property type="project" value="TreeGrafter"/>
</dbReference>
<accession>A0A0U4WGX0</accession>
<evidence type="ECO:0000256" key="5">
    <source>
        <dbReference type="ARBA" id="ARBA00023015"/>
    </source>
</evidence>
<keyword evidence="2" id="KW-0963">Cytoplasm</keyword>
<dbReference type="PROSITE" id="PS51755">
    <property type="entry name" value="OMPR_PHOB"/>
    <property type="match status" value="1"/>
</dbReference>
<dbReference type="GO" id="GO:0000976">
    <property type="term" value="F:transcription cis-regulatory region binding"/>
    <property type="evidence" value="ECO:0007669"/>
    <property type="project" value="TreeGrafter"/>
</dbReference>
<dbReference type="SMART" id="SM00448">
    <property type="entry name" value="REC"/>
    <property type="match status" value="1"/>
</dbReference>
<dbReference type="Gene3D" id="3.40.50.2300">
    <property type="match status" value="1"/>
</dbReference>
<evidence type="ECO:0000256" key="1">
    <source>
        <dbReference type="ARBA" id="ARBA00004496"/>
    </source>
</evidence>
<dbReference type="KEGG" id="asoc:CB4_02089"/>
<dbReference type="EMBL" id="AP017312">
    <property type="protein sequence ID" value="BAU27915.1"/>
    <property type="molecule type" value="Genomic_DNA"/>
</dbReference>
<dbReference type="RefSeq" id="WP_096465628.1">
    <property type="nucleotide sequence ID" value="NZ_AP017312.1"/>
</dbReference>
<evidence type="ECO:0000256" key="6">
    <source>
        <dbReference type="ARBA" id="ARBA00023125"/>
    </source>
</evidence>
<sequence length="222" mass="25542">MSQFSVLVVDDEAQMRELIIMYLIKEGYECVEAEDGEEALVRLAERRFDLLVLDVMMPNMDGLSVCMKVREKSDVPIIFVTARGDEWDKVNGLRIGADDYIVKPFSPRELVARIEALLRRTRRQADDIVRIGPLEMDIKGHKVRIDGADLFLTLKEFDLLACFTRHIGQVLSRDQLLEMVWGYEYYGNARTVDTHVKTLRMKLGEHAGLVQTVWGIGYKFEV</sequence>
<dbReference type="Gene3D" id="1.10.10.10">
    <property type="entry name" value="Winged helix-like DNA-binding domain superfamily/Winged helix DNA-binding domain"/>
    <property type="match status" value="1"/>
</dbReference>
<proteinExistence type="predicted"/>
<protein>
    <submittedName>
        <fullName evidence="9">Transcriptional regulatory protein SrrA</fullName>
    </submittedName>
</protein>
<dbReference type="PROSITE" id="PS50110">
    <property type="entry name" value="RESPONSE_REGULATORY"/>
    <property type="match status" value="1"/>
</dbReference>
<dbReference type="Proteomes" id="UP000217696">
    <property type="component" value="Chromosome"/>
</dbReference>
<dbReference type="Pfam" id="PF00072">
    <property type="entry name" value="Response_reg"/>
    <property type="match status" value="1"/>
</dbReference>
<dbReference type="SUPFAM" id="SSF52172">
    <property type="entry name" value="CheY-like"/>
    <property type="match status" value="1"/>
</dbReference>
<dbReference type="CDD" id="cd00383">
    <property type="entry name" value="trans_reg_C"/>
    <property type="match status" value="1"/>
</dbReference>
<evidence type="ECO:0000256" key="2">
    <source>
        <dbReference type="ARBA" id="ARBA00022490"/>
    </source>
</evidence>
<comment type="subcellular location">
    <subcellularLocation>
        <location evidence="1">Cytoplasm</location>
    </subcellularLocation>
</comment>
<dbReference type="Gene3D" id="6.10.250.690">
    <property type="match status" value="1"/>
</dbReference>
<dbReference type="Pfam" id="PF00486">
    <property type="entry name" value="Trans_reg_C"/>
    <property type="match status" value="1"/>
</dbReference>
<reference evidence="9 10" key="1">
    <citation type="submission" date="2015-12" db="EMBL/GenBank/DDBJ databases">
        <title>Genome sequence of Aneurinibacillus soli.</title>
        <authorList>
            <person name="Lee J.S."/>
            <person name="Lee K.C."/>
            <person name="Kim K.K."/>
            <person name="Lee B.W."/>
        </authorList>
    </citation>
    <scope>NUCLEOTIDE SEQUENCE [LARGE SCALE GENOMIC DNA]</scope>
    <source>
        <strain evidence="9 10">CB4</strain>
    </source>
</reference>
<dbReference type="PANTHER" id="PTHR48111:SF44">
    <property type="entry name" value="TRANSCRIPTIONAL REGULATORY PROTEIN RESD"/>
    <property type="match status" value="1"/>
</dbReference>
<dbReference type="InterPro" id="IPR036388">
    <property type="entry name" value="WH-like_DNA-bd_sf"/>
</dbReference>
<evidence type="ECO:0000313" key="9">
    <source>
        <dbReference type="EMBL" id="BAU27915.1"/>
    </source>
</evidence>
<dbReference type="SMART" id="SM00862">
    <property type="entry name" value="Trans_reg_C"/>
    <property type="match status" value="1"/>
</dbReference>
<dbReference type="InterPro" id="IPR039420">
    <property type="entry name" value="WalR-like"/>
</dbReference>
<evidence type="ECO:0000256" key="4">
    <source>
        <dbReference type="ARBA" id="ARBA00023012"/>
    </source>
</evidence>
<keyword evidence="7" id="KW-0010">Activator</keyword>
<keyword evidence="4" id="KW-0902">Two-component regulatory system</keyword>
<dbReference type="PANTHER" id="PTHR48111">
    <property type="entry name" value="REGULATOR OF RPOS"/>
    <property type="match status" value="1"/>
</dbReference>
<dbReference type="InterPro" id="IPR011006">
    <property type="entry name" value="CheY-like_superfamily"/>
</dbReference>
<dbReference type="InterPro" id="IPR001867">
    <property type="entry name" value="OmpR/PhoB-type_DNA-bd"/>
</dbReference>
<dbReference type="OrthoDB" id="9790442at2"/>
<keyword evidence="8" id="KW-0804">Transcription</keyword>
<name>A0A0U4WGX0_9BACL</name>
<dbReference type="GO" id="GO:0032993">
    <property type="term" value="C:protein-DNA complex"/>
    <property type="evidence" value="ECO:0007669"/>
    <property type="project" value="TreeGrafter"/>
</dbReference>
<evidence type="ECO:0000256" key="3">
    <source>
        <dbReference type="ARBA" id="ARBA00022553"/>
    </source>
</evidence>